<comment type="caution">
    <text evidence="4">The sequence shown here is derived from an EMBL/GenBank/DDBJ whole genome shotgun (WGS) entry which is preliminary data.</text>
</comment>
<dbReference type="InterPro" id="IPR035965">
    <property type="entry name" value="PAS-like_dom_sf"/>
</dbReference>
<feature type="domain" description="PAC" evidence="2">
    <location>
        <begin position="117"/>
        <end position="169"/>
    </location>
</feature>
<evidence type="ECO:0000313" key="5">
    <source>
        <dbReference type="Proteomes" id="UP001239167"/>
    </source>
</evidence>
<evidence type="ECO:0000259" key="2">
    <source>
        <dbReference type="PROSITE" id="PS50113"/>
    </source>
</evidence>
<evidence type="ECO:0000259" key="3">
    <source>
        <dbReference type="PROSITE" id="PS50887"/>
    </source>
</evidence>
<dbReference type="SMART" id="SM00086">
    <property type="entry name" value="PAC"/>
    <property type="match status" value="2"/>
</dbReference>
<dbReference type="CDD" id="cd00130">
    <property type="entry name" value="PAS"/>
    <property type="match status" value="1"/>
</dbReference>
<dbReference type="InterPro" id="IPR029016">
    <property type="entry name" value="GAF-like_dom_sf"/>
</dbReference>
<dbReference type="Gene3D" id="3.30.450.40">
    <property type="match status" value="1"/>
</dbReference>
<evidence type="ECO:0000313" key="4">
    <source>
        <dbReference type="EMBL" id="MDQ0202969.1"/>
    </source>
</evidence>
<dbReference type="Proteomes" id="UP001239167">
    <property type="component" value="Unassembled WGS sequence"/>
</dbReference>
<dbReference type="PANTHER" id="PTHR46663">
    <property type="entry name" value="DIGUANYLATE CYCLASE DGCT-RELATED"/>
    <property type="match status" value="1"/>
</dbReference>
<dbReference type="InterPro" id="IPR000160">
    <property type="entry name" value="GGDEF_dom"/>
</dbReference>
<gene>
    <name evidence="4" type="ORF">J2S01_000665</name>
</gene>
<keyword evidence="5" id="KW-1185">Reference proteome</keyword>
<dbReference type="SUPFAM" id="SSF55073">
    <property type="entry name" value="Nucleotide cyclase"/>
    <property type="match status" value="1"/>
</dbReference>
<proteinExistence type="predicted"/>
<dbReference type="PROSITE" id="PS50113">
    <property type="entry name" value="PAC"/>
    <property type="match status" value="1"/>
</dbReference>
<dbReference type="EMBL" id="JAUSUE010000003">
    <property type="protein sequence ID" value="MDQ0202969.1"/>
    <property type="molecule type" value="Genomic_DNA"/>
</dbReference>
<protein>
    <submittedName>
        <fullName evidence="4">Diguanylate cyclase (GGDEF)-like protein</fullName>
    </submittedName>
</protein>
<dbReference type="InterPro" id="IPR029787">
    <property type="entry name" value="Nucleotide_cyclase"/>
</dbReference>
<dbReference type="CDD" id="cd01949">
    <property type="entry name" value="GGDEF"/>
    <property type="match status" value="1"/>
</dbReference>
<dbReference type="PROSITE" id="PS50887">
    <property type="entry name" value="GGDEF"/>
    <property type="match status" value="1"/>
</dbReference>
<dbReference type="Pfam" id="PF00990">
    <property type="entry name" value="GGDEF"/>
    <property type="match status" value="1"/>
</dbReference>
<evidence type="ECO:0000259" key="1">
    <source>
        <dbReference type="PROSITE" id="PS50112"/>
    </source>
</evidence>
<sequence length="642" mass="74195">MQKKNGLPTSRVIYPSDKLSEQFIKESECTATKTFDTESYRILAELSQAIMFEWEIVNDHISVSDNWSLVFGNKPPIGNFSGNIDRIFSIDPKTKNVFTEYVNRTKKIKKVGPQHYEKFELHLLTKNNEYIWFQVRLLLRCDENESPERVFGMMTDINMQKKEYESLLHEARHDVLTNLYNKATTQRLIAHYLRHSRLKDKRQVLFVIDIDNFKDINDLFGHLFGDSVIVDIAHSIKLVFNKTDIVGRIGGDEFMALCKNCSEDLFIRKSHELLAALSKTYTHQARSIKISASIGAVISPDYGTRFEDLFRKADKALYYIKASGKNNYCLYDNDLSVPQYVNKREFLLTGNSEKNKKFFHENVVEYIFKILHRSTDATAATNLILEIISNRYKISRAFIIEKNSDGNYSNTFEWCSDKSASKKSSHQDIPKGTAEKFFSCLNEDGIFGCADVKLLPAEMQIHFKDSDIHAILECAVFSEGNIRAMIGFEYHTHPREWKSEEIESLSFTAEILGTFLIQKRTLDKMKHSHMQTLEILDHIESFIYVIDTQNYEILFLNKSAAEFFGTKQLGKKCYNIIAGEEAPCSFCPIKLLDESTDSAQKVIYLEKRDLWLRAAISKIHWSADREVCMVHCHDITALKKKK</sequence>
<dbReference type="PANTHER" id="PTHR46663:SF3">
    <property type="entry name" value="SLL0267 PROTEIN"/>
    <property type="match status" value="1"/>
</dbReference>
<dbReference type="Gene3D" id="3.30.450.20">
    <property type="entry name" value="PAS domain"/>
    <property type="match status" value="2"/>
</dbReference>
<feature type="domain" description="PAS" evidence="1">
    <location>
        <begin position="528"/>
        <end position="565"/>
    </location>
</feature>
<feature type="domain" description="GGDEF" evidence="3">
    <location>
        <begin position="201"/>
        <end position="333"/>
    </location>
</feature>
<dbReference type="SUPFAM" id="SSF55781">
    <property type="entry name" value="GAF domain-like"/>
    <property type="match status" value="1"/>
</dbReference>
<name>A0ABT9Y559_9FIRM</name>
<dbReference type="PROSITE" id="PS50112">
    <property type="entry name" value="PAS"/>
    <property type="match status" value="1"/>
</dbReference>
<dbReference type="InterPro" id="IPR043128">
    <property type="entry name" value="Rev_trsase/Diguanyl_cyclase"/>
</dbReference>
<dbReference type="InterPro" id="IPR000700">
    <property type="entry name" value="PAS-assoc_C"/>
</dbReference>
<dbReference type="RefSeq" id="WP_307222933.1">
    <property type="nucleotide sequence ID" value="NZ_CP116940.1"/>
</dbReference>
<organism evidence="4 5">
    <name type="scientific">Pectinatus haikarae</name>
    <dbReference type="NCBI Taxonomy" id="349096"/>
    <lineage>
        <taxon>Bacteria</taxon>
        <taxon>Bacillati</taxon>
        <taxon>Bacillota</taxon>
        <taxon>Negativicutes</taxon>
        <taxon>Selenomonadales</taxon>
        <taxon>Selenomonadaceae</taxon>
        <taxon>Pectinatus</taxon>
    </lineage>
</organism>
<accession>A0ABT9Y559</accession>
<dbReference type="Pfam" id="PF13426">
    <property type="entry name" value="PAS_9"/>
    <property type="match status" value="1"/>
</dbReference>
<dbReference type="NCBIfam" id="TIGR00254">
    <property type="entry name" value="GGDEF"/>
    <property type="match status" value="1"/>
</dbReference>
<dbReference type="SMART" id="SM00267">
    <property type="entry name" value="GGDEF"/>
    <property type="match status" value="1"/>
</dbReference>
<dbReference type="InterPro" id="IPR001610">
    <property type="entry name" value="PAC"/>
</dbReference>
<dbReference type="InterPro" id="IPR000014">
    <property type="entry name" value="PAS"/>
</dbReference>
<reference evidence="4 5" key="1">
    <citation type="submission" date="2023-07" db="EMBL/GenBank/DDBJ databases">
        <title>Genomic Encyclopedia of Type Strains, Phase IV (KMG-IV): sequencing the most valuable type-strain genomes for metagenomic binning, comparative biology and taxonomic classification.</title>
        <authorList>
            <person name="Goeker M."/>
        </authorList>
    </citation>
    <scope>NUCLEOTIDE SEQUENCE [LARGE SCALE GENOMIC DNA]</scope>
    <source>
        <strain evidence="4 5">DSM 16980</strain>
    </source>
</reference>
<dbReference type="Gene3D" id="3.30.70.270">
    <property type="match status" value="1"/>
</dbReference>
<dbReference type="SUPFAM" id="SSF55785">
    <property type="entry name" value="PYP-like sensor domain (PAS domain)"/>
    <property type="match status" value="2"/>
</dbReference>
<dbReference type="InterPro" id="IPR052163">
    <property type="entry name" value="DGC-Regulatory_Protein"/>
</dbReference>